<dbReference type="EMBL" id="KN840442">
    <property type="protein sequence ID" value="KIP12078.1"/>
    <property type="molecule type" value="Genomic_DNA"/>
</dbReference>
<feature type="compositionally biased region" description="Polar residues" evidence="1">
    <location>
        <begin position="73"/>
        <end position="83"/>
    </location>
</feature>
<dbReference type="Pfam" id="PF24845">
    <property type="entry name" value="DUF7721"/>
    <property type="match status" value="1"/>
</dbReference>
<dbReference type="PANTHER" id="PTHR39477:SF1">
    <property type="entry name" value="BETA-FLANKING PROTEIN"/>
    <property type="match status" value="1"/>
</dbReference>
<evidence type="ECO:0000313" key="3">
    <source>
        <dbReference type="EMBL" id="KIP12078.1"/>
    </source>
</evidence>
<proteinExistence type="predicted"/>
<name>A0A0C3PVX1_PHLG1</name>
<reference evidence="3 4" key="1">
    <citation type="journal article" date="2014" name="PLoS Genet.">
        <title>Analysis of the Phlebiopsis gigantea genome, transcriptome and secretome provides insight into its pioneer colonization strategies of wood.</title>
        <authorList>
            <person name="Hori C."/>
            <person name="Ishida T."/>
            <person name="Igarashi K."/>
            <person name="Samejima M."/>
            <person name="Suzuki H."/>
            <person name="Master E."/>
            <person name="Ferreira P."/>
            <person name="Ruiz-Duenas F.J."/>
            <person name="Held B."/>
            <person name="Canessa P."/>
            <person name="Larrondo L.F."/>
            <person name="Schmoll M."/>
            <person name="Druzhinina I.S."/>
            <person name="Kubicek C.P."/>
            <person name="Gaskell J.A."/>
            <person name="Kersten P."/>
            <person name="St John F."/>
            <person name="Glasner J."/>
            <person name="Sabat G."/>
            <person name="Splinter BonDurant S."/>
            <person name="Syed K."/>
            <person name="Yadav J."/>
            <person name="Mgbeahuruike A.C."/>
            <person name="Kovalchuk A."/>
            <person name="Asiegbu F.O."/>
            <person name="Lackner G."/>
            <person name="Hoffmeister D."/>
            <person name="Rencoret J."/>
            <person name="Gutierrez A."/>
            <person name="Sun H."/>
            <person name="Lindquist E."/>
            <person name="Barry K."/>
            <person name="Riley R."/>
            <person name="Grigoriev I.V."/>
            <person name="Henrissat B."/>
            <person name="Kues U."/>
            <person name="Berka R.M."/>
            <person name="Martinez A.T."/>
            <person name="Covert S.F."/>
            <person name="Blanchette R.A."/>
            <person name="Cullen D."/>
        </authorList>
    </citation>
    <scope>NUCLEOTIDE SEQUENCE [LARGE SCALE GENOMIC DNA]</scope>
    <source>
        <strain evidence="3 4">11061_1 CR5-6</strain>
    </source>
</reference>
<feature type="compositionally biased region" description="Gly residues" evidence="1">
    <location>
        <begin position="43"/>
        <end position="57"/>
    </location>
</feature>
<accession>A0A0C3PVX1</accession>
<organism evidence="3 4">
    <name type="scientific">Phlebiopsis gigantea (strain 11061_1 CR5-6)</name>
    <name type="common">White-rot fungus</name>
    <name type="synonym">Peniophora gigantea</name>
    <dbReference type="NCBI Taxonomy" id="745531"/>
    <lineage>
        <taxon>Eukaryota</taxon>
        <taxon>Fungi</taxon>
        <taxon>Dikarya</taxon>
        <taxon>Basidiomycota</taxon>
        <taxon>Agaricomycotina</taxon>
        <taxon>Agaricomycetes</taxon>
        <taxon>Polyporales</taxon>
        <taxon>Phanerochaetaceae</taxon>
        <taxon>Phlebiopsis</taxon>
    </lineage>
</organism>
<dbReference type="STRING" id="745531.A0A0C3PVX1"/>
<dbReference type="AlphaFoldDB" id="A0A0C3PVX1"/>
<gene>
    <name evidence="3" type="ORF">PHLGIDRAFT_82728</name>
</gene>
<evidence type="ECO:0000256" key="1">
    <source>
        <dbReference type="SAM" id="MobiDB-lite"/>
    </source>
</evidence>
<dbReference type="PANTHER" id="PTHR39477">
    <property type="entry name" value="CHROMOSOME 8, WHOLE GENOME SHOTGUN SEQUENCE"/>
    <property type="match status" value="1"/>
</dbReference>
<sequence>MDNFIKLGQQFLESRSQDSQEQQFSRQGGHEYNSPDNQPPQGYQGGGSGQGYQGGQGSYNSGRPQLDHDEVVNNASSQGSGDRSLFSSALGFINQNQEEHERPVNEQHVQEAHSQAYSQGNASSLSAGSMGSAAAMQVLKQFTSSSGGGGGSQSQLISMAMAEATKLFDSAGGAASGNKQDAVNGAAMTVMKLLVQSKFSSATGGGNSGGLGGLMGLANKFL</sequence>
<feature type="compositionally biased region" description="Polar residues" evidence="1">
    <location>
        <begin position="11"/>
        <end position="26"/>
    </location>
</feature>
<evidence type="ECO:0000313" key="4">
    <source>
        <dbReference type="Proteomes" id="UP000053257"/>
    </source>
</evidence>
<evidence type="ECO:0000259" key="2">
    <source>
        <dbReference type="Pfam" id="PF24845"/>
    </source>
</evidence>
<dbReference type="Proteomes" id="UP000053257">
    <property type="component" value="Unassembled WGS sequence"/>
</dbReference>
<dbReference type="HOGENOM" id="CLU_063290_1_1_1"/>
<dbReference type="InterPro" id="IPR056138">
    <property type="entry name" value="DUF7721"/>
</dbReference>
<feature type="region of interest" description="Disordered" evidence="1">
    <location>
        <begin position="1"/>
        <end position="83"/>
    </location>
</feature>
<keyword evidence="4" id="KW-1185">Reference proteome</keyword>
<dbReference type="OrthoDB" id="2290255at2759"/>
<feature type="domain" description="DUF7721" evidence="2">
    <location>
        <begin position="67"/>
        <end position="147"/>
    </location>
</feature>
<protein>
    <recommendedName>
        <fullName evidence="2">DUF7721 domain-containing protein</fullName>
    </recommendedName>
</protein>